<reference evidence="2 3" key="1">
    <citation type="submission" date="2017-05" db="EMBL/GenBank/DDBJ databases">
        <authorList>
            <person name="Varghese N."/>
            <person name="Submissions S."/>
        </authorList>
    </citation>
    <scope>NUCLEOTIDE SEQUENCE [LARGE SCALE GENOMIC DNA]</scope>
    <source>
        <strain evidence="2 3">DSM 26001</strain>
    </source>
</reference>
<name>A0ABY1QP54_9BURK</name>
<comment type="caution">
    <text evidence="2">The sequence shown here is derived from an EMBL/GenBank/DDBJ whole genome shotgun (WGS) entry which is preliminary data.</text>
</comment>
<evidence type="ECO:0000313" key="2">
    <source>
        <dbReference type="EMBL" id="SMP76251.1"/>
    </source>
</evidence>
<evidence type="ECO:0000313" key="3">
    <source>
        <dbReference type="Proteomes" id="UP001158049"/>
    </source>
</evidence>
<sequence>MEETNMTKPSARGKYFEDFEIGAEFISPARTITQTDIINFACLSGDFNEVHTNFEYCKTTDFGEPIAHGPLVYAVAAGLQYASGINDGTLLALLQNDAWRMLSAVKHGDTIRMFSKVLSKKETSKPDRGVVTFQRRVIKQDGTAAQEMTTTFLYRRRPADAANTK</sequence>
<gene>
    <name evidence="2" type="ORF">SAMN06295970_1246</name>
</gene>
<dbReference type="Gene3D" id="3.10.129.10">
    <property type="entry name" value="Hotdog Thioesterase"/>
    <property type="match status" value="1"/>
</dbReference>
<dbReference type="EMBL" id="FXUL01000024">
    <property type="protein sequence ID" value="SMP76251.1"/>
    <property type="molecule type" value="Genomic_DNA"/>
</dbReference>
<dbReference type="InterPro" id="IPR029069">
    <property type="entry name" value="HotDog_dom_sf"/>
</dbReference>
<dbReference type="PANTHER" id="PTHR43664:SF1">
    <property type="entry name" value="BETA-METHYLMALYL-COA DEHYDRATASE"/>
    <property type="match status" value="1"/>
</dbReference>
<protein>
    <submittedName>
        <fullName evidence="2">Acyl dehydratase</fullName>
    </submittedName>
</protein>
<keyword evidence="3" id="KW-1185">Reference proteome</keyword>
<evidence type="ECO:0000259" key="1">
    <source>
        <dbReference type="Pfam" id="PF01575"/>
    </source>
</evidence>
<dbReference type="Pfam" id="PF01575">
    <property type="entry name" value="MaoC_dehydratas"/>
    <property type="match status" value="1"/>
</dbReference>
<feature type="domain" description="MaoC-like" evidence="1">
    <location>
        <begin position="21"/>
        <end position="131"/>
    </location>
</feature>
<dbReference type="InterPro" id="IPR052342">
    <property type="entry name" value="MCH/BMMD"/>
</dbReference>
<dbReference type="Proteomes" id="UP001158049">
    <property type="component" value="Unassembled WGS sequence"/>
</dbReference>
<dbReference type="SUPFAM" id="SSF54637">
    <property type="entry name" value="Thioesterase/thiol ester dehydrase-isomerase"/>
    <property type="match status" value="1"/>
</dbReference>
<organism evidence="2 3">
    <name type="scientific">Noviherbaspirillum suwonense</name>
    <dbReference type="NCBI Taxonomy" id="1224511"/>
    <lineage>
        <taxon>Bacteria</taxon>
        <taxon>Pseudomonadati</taxon>
        <taxon>Pseudomonadota</taxon>
        <taxon>Betaproteobacteria</taxon>
        <taxon>Burkholderiales</taxon>
        <taxon>Oxalobacteraceae</taxon>
        <taxon>Noviherbaspirillum</taxon>
    </lineage>
</organism>
<accession>A0ABY1QP54</accession>
<dbReference type="PANTHER" id="PTHR43664">
    <property type="entry name" value="MONOAMINE OXIDASE-RELATED"/>
    <property type="match status" value="1"/>
</dbReference>
<proteinExistence type="predicted"/>
<dbReference type="InterPro" id="IPR002539">
    <property type="entry name" value="MaoC-like_dom"/>
</dbReference>